<dbReference type="EMBL" id="FP929056">
    <property type="protein sequence ID" value="CBL27895.1"/>
    <property type="molecule type" value="Genomic_DNA"/>
</dbReference>
<accession>A0AB94IVW2</accession>
<protein>
    <recommendedName>
        <fullName evidence="3">ISL3 family transposase</fullName>
    </recommendedName>
</protein>
<evidence type="ECO:0008006" key="3">
    <source>
        <dbReference type="Google" id="ProtNLM"/>
    </source>
</evidence>
<evidence type="ECO:0000313" key="2">
    <source>
        <dbReference type="Proteomes" id="UP000008957"/>
    </source>
</evidence>
<dbReference type="KEGG" id="sbr:SY1_04530"/>
<sequence>MALDIPSPWFVESLELAPAAKRLDIHLDFQKGSKFTCPECGAEERKVHDTANALMCNV</sequence>
<reference evidence="2" key="1">
    <citation type="submission" date="2010-03" db="EMBL/GenBank/DDBJ databases">
        <title>The genome sequence of Synergistetes sp. SGP1.</title>
        <authorList>
            <consortium name="metaHIT consortium -- http://www.metahit.eu/"/>
            <person name="Pajon A."/>
            <person name="Turner K."/>
            <person name="Parkhill J."/>
            <person name="Wade W."/>
            <person name="Vartoukian S."/>
        </authorList>
    </citation>
    <scope>NUCLEOTIDE SEQUENCE [LARGE SCALE GENOMIC DNA]</scope>
    <source>
        <strain evidence="2">SGP1</strain>
    </source>
</reference>
<proteinExistence type="predicted"/>
<gene>
    <name evidence="1" type="ORF">SY1_04530</name>
</gene>
<name>A0AB94IVW2_9BACT</name>
<dbReference type="Proteomes" id="UP000008957">
    <property type="component" value="Chromosome"/>
</dbReference>
<evidence type="ECO:0000313" key="1">
    <source>
        <dbReference type="EMBL" id="CBL27895.1"/>
    </source>
</evidence>
<dbReference type="AlphaFoldDB" id="A0AB94IVW2"/>
<reference evidence="1 2" key="2">
    <citation type="submission" date="2010-03" db="EMBL/GenBank/DDBJ databases">
        <authorList>
            <person name="Pajon A."/>
        </authorList>
    </citation>
    <scope>NUCLEOTIDE SEQUENCE [LARGE SCALE GENOMIC DNA]</scope>
    <source>
        <strain evidence="1 2">SGP1</strain>
    </source>
</reference>
<organism evidence="1 2">
    <name type="scientific">Fretibacterium fastidiosum</name>
    <dbReference type="NCBI Taxonomy" id="651822"/>
    <lineage>
        <taxon>Bacteria</taxon>
        <taxon>Thermotogati</taxon>
        <taxon>Synergistota</taxon>
        <taxon>Synergistia</taxon>
        <taxon>Synergistales</taxon>
        <taxon>Aminobacteriaceae</taxon>
        <taxon>Fretibacterium</taxon>
    </lineage>
</organism>
<keyword evidence="2" id="KW-1185">Reference proteome</keyword>